<dbReference type="EMBL" id="VEPZ02000472">
    <property type="protein sequence ID" value="KAE8724368.1"/>
    <property type="molecule type" value="Genomic_DNA"/>
</dbReference>
<dbReference type="InterPro" id="IPR038595">
    <property type="entry name" value="LOR_sf"/>
</dbReference>
<dbReference type="SUPFAM" id="SSF54518">
    <property type="entry name" value="Tubby C-terminal domain-like"/>
    <property type="match status" value="1"/>
</dbReference>
<evidence type="ECO:0000256" key="1">
    <source>
        <dbReference type="ARBA" id="ARBA00005437"/>
    </source>
</evidence>
<dbReference type="InterPro" id="IPR007612">
    <property type="entry name" value="LOR"/>
</dbReference>
<evidence type="ECO:0000313" key="2">
    <source>
        <dbReference type="EMBL" id="KAE8724368.1"/>
    </source>
</evidence>
<proteinExistence type="inferred from homology"/>
<accession>A0A6A3CA28</accession>
<organism evidence="2 3">
    <name type="scientific">Hibiscus syriacus</name>
    <name type="common">Rose of Sharon</name>
    <dbReference type="NCBI Taxonomy" id="106335"/>
    <lineage>
        <taxon>Eukaryota</taxon>
        <taxon>Viridiplantae</taxon>
        <taxon>Streptophyta</taxon>
        <taxon>Embryophyta</taxon>
        <taxon>Tracheophyta</taxon>
        <taxon>Spermatophyta</taxon>
        <taxon>Magnoliopsida</taxon>
        <taxon>eudicotyledons</taxon>
        <taxon>Gunneridae</taxon>
        <taxon>Pentapetalae</taxon>
        <taxon>rosids</taxon>
        <taxon>malvids</taxon>
        <taxon>Malvales</taxon>
        <taxon>Malvaceae</taxon>
        <taxon>Malvoideae</taxon>
        <taxon>Hibiscus</taxon>
    </lineage>
</organism>
<dbReference type="Pfam" id="PF04525">
    <property type="entry name" value="LOR"/>
    <property type="match status" value="1"/>
</dbReference>
<comment type="caution">
    <text evidence="2">The sequence shown here is derived from an EMBL/GenBank/DDBJ whole genome shotgun (WGS) entry which is preliminary data.</text>
</comment>
<dbReference type="InterPro" id="IPR025659">
    <property type="entry name" value="Tubby-like_C"/>
</dbReference>
<sequence length="152" mass="17499">MASNHEMVKVVGDRFCVPYTMELFVKQKIQWLSSSRYDVSDTTGNTLLRVHGGVWNLKRRRVMTDPAGSPVITLREKKPISWKQEWRIYDGESSDLNHFLFRVKRSSGFRINNLDVYLESRGEQGAGDFQVIGNITSLSFTVRRENSIIAEV</sequence>
<dbReference type="PANTHER" id="PTHR31087:SF17">
    <property type="entry name" value="PROTEIN LURP-ONE-RELATED 14-RELATED"/>
    <property type="match status" value="1"/>
</dbReference>
<reference evidence="2" key="1">
    <citation type="submission" date="2019-09" db="EMBL/GenBank/DDBJ databases">
        <title>Draft genome information of white flower Hibiscus syriacus.</title>
        <authorList>
            <person name="Kim Y.-M."/>
        </authorList>
    </citation>
    <scope>NUCLEOTIDE SEQUENCE [LARGE SCALE GENOMIC DNA]</scope>
    <source>
        <strain evidence="2">YM2019G1</strain>
    </source>
</reference>
<dbReference type="Gene3D" id="2.40.160.200">
    <property type="entry name" value="LURP1-related"/>
    <property type="match status" value="1"/>
</dbReference>
<dbReference type="Proteomes" id="UP000436088">
    <property type="component" value="Unassembled WGS sequence"/>
</dbReference>
<dbReference type="AlphaFoldDB" id="A0A6A3CA28"/>
<keyword evidence="3" id="KW-1185">Reference proteome</keyword>
<name>A0A6A3CA28_HIBSY</name>
<evidence type="ECO:0000313" key="3">
    <source>
        <dbReference type="Proteomes" id="UP000436088"/>
    </source>
</evidence>
<gene>
    <name evidence="2" type="ORF">F3Y22_tig00010533pilonHSYRG00252</name>
</gene>
<protein>
    <submittedName>
        <fullName evidence="2">Uncharacterized protein</fullName>
    </submittedName>
</protein>
<dbReference type="PANTHER" id="PTHR31087">
    <property type="match status" value="1"/>
</dbReference>
<comment type="similarity">
    <text evidence="1">Belongs to the LOR family.</text>
</comment>